<dbReference type="PANTHER" id="PTHR42792:SF2">
    <property type="entry name" value="FLAGELLIN"/>
    <property type="match status" value="1"/>
</dbReference>
<keyword evidence="7" id="KW-1185">Reference proteome</keyword>
<evidence type="ECO:0000256" key="2">
    <source>
        <dbReference type="ARBA" id="ARBA00023143"/>
    </source>
</evidence>
<evidence type="ECO:0000313" key="7">
    <source>
        <dbReference type="Proteomes" id="UP000310754"/>
    </source>
</evidence>
<keyword evidence="6" id="KW-0966">Cell projection</keyword>
<dbReference type="InterPro" id="IPR046358">
    <property type="entry name" value="Flagellin_C"/>
</dbReference>
<dbReference type="GO" id="GO:0009288">
    <property type="term" value="C:bacterial-type flagellum"/>
    <property type="evidence" value="ECO:0007669"/>
    <property type="project" value="UniProtKB-SubCell"/>
</dbReference>
<gene>
    <name evidence="6" type="ORF">E6C51_01205</name>
</gene>
<feature type="domain" description="Flagellin C-terminal" evidence="5">
    <location>
        <begin position="235"/>
        <end position="318"/>
    </location>
</feature>
<comment type="similarity">
    <text evidence="1 3">Belongs to the bacterial flagellin family.</text>
</comment>
<proteinExistence type="inferred from homology"/>
<dbReference type="Gene3D" id="1.20.1330.10">
    <property type="entry name" value="f41 fragment of flagellin, N-terminal domain"/>
    <property type="match status" value="1"/>
</dbReference>
<keyword evidence="6" id="KW-0969">Cilium</keyword>
<comment type="caution">
    <text evidence="6">The sequence shown here is derived from an EMBL/GenBank/DDBJ whole genome shotgun (WGS) entry which is preliminary data.</text>
</comment>
<evidence type="ECO:0000259" key="5">
    <source>
        <dbReference type="Pfam" id="PF00700"/>
    </source>
</evidence>
<keyword evidence="2 3" id="KW-0975">Bacterial flagellum</keyword>
<dbReference type="Pfam" id="PF00700">
    <property type="entry name" value="Flagellin_C"/>
    <property type="match status" value="1"/>
</dbReference>
<dbReference type="PANTHER" id="PTHR42792">
    <property type="entry name" value="FLAGELLIN"/>
    <property type="match status" value="1"/>
</dbReference>
<dbReference type="GO" id="GO:0005198">
    <property type="term" value="F:structural molecule activity"/>
    <property type="evidence" value="ECO:0007669"/>
    <property type="project" value="UniProtKB-UniRule"/>
</dbReference>
<accession>A0A4S4A8D0</accession>
<dbReference type="AlphaFoldDB" id="A0A4S4A8D0"/>
<reference evidence="6 7" key="1">
    <citation type="submission" date="2019-04" db="EMBL/GenBank/DDBJ databases">
        <title>Rhizobium terrae sp. nov., isolated from a paddy soil.</title>
        <authorList>
            <person name="Lin S.-Y."/>
            <person name="Hameed A."/>
            <person name="Huang H.-I."/>
            <person name="Young C.-C."/>
        </authorList>
    </citation>
    <scope>NUCLEOTIDE SEQUENCE [LARGE SCALE GENOMIC DNA]</scope>
    <source>
        <strain evidence="6 7">CC-HIH110</strain>
    </source>
</reference>
<protein>
    <recommendedName>
        <fullName evidence="3">Flagellin</fullName>
    </recommendedName>
</protein>
<dbReference type="InterPro" id="IPR001029">
    <property type="entry name" value="Flagellin_N"/>
</dbReference>
<dbReference type="SUPFAM" id="SSF64518">
    <property type="entry name" value="Phase 1 flagellin"/>
    <property type="match status" value="1"/>
</dbReference>
<comment type="function">
    <text evidence="3">Flagellin is the subunit protein which polymerizes to form the filaments of bacterial flagella.</text>
</comment>
<dbReference type="GO" id="GO:0005576">
    <property type="term" value="C:extracellular region"/>
    <property type="evidence" value="ECO:0007669"/>
    <property type="project" value="UniProtKB-SubCell"/>
</dbReference>
<dbReference type="InterPro" id="IPR001492">
    <property type="entry name" value="Flagellin"/>
</dbReference>
<evidence type="ECO:0000256" key="1">
    <source>
        <dbReference type="ARBA" id="ARBA00005709"/>
    </source>
</evidence>
<evidence type="ECO:0000313" key="6">
    <source>
        <dbReference type="EMBL" id="THF54236.1"/>
    </source>
</evidence>
<sequence>MSMASVNATSSSALSLLTGTSRAYESTQVRVATGKSVDKAADNAAYWSIATTMKSSNLSLSSAEDATGLSAAVADTAALGVEQATSIVSDIQSKLILAKAVGANKDAINTEITQLKSQLSTVAESSSFNGQNWLKLGASESPKVTSMVSSVGTDSNGNLAVNVTNFDTAKSVLTSANDANDGILTRAYTTIAPDGSTSDYYLLNANSQTPASPTAQEITISNSTPNADIDGMISATNTMLYGLANAGAEIGATQKTISANTDFLKDLQDVNTISIGRLTDANMEEEATKLSSQKVQSQLQTIGLNIANSQQRSVTQLFM</sequence>
<organism evidence="6 7">
    <name type="scientific">Allorhizobium terrae</name>
    <dbReference type="NCBI Taxonomy" id="1848972"/>
    <lineage>
        <taxon>Bacteria</taxon>
        <taxon>Pseudomonadati</taxon>
        <taxon>Pseudomonadota</taxon>
        <taxon>Alphaproteobacteria</taxon>
        <taxon>Hyphomicrobiales</taxon>
        <taxon>Rhizobiaceae</taxon>
        <taxon>Rhizobium/Agrobacterium group</taxon>
        <taxon>Allorhizobium</taxon>
    </lineage>
</organism>
<dbReference type="EMBL" id="SSOA01000001">
    <property type="protein sequence ID" value="THF54236.1"/>
    <property type="molecule type" value="Genomic_DNA"/>
</dbReference>
<keyword evidence="3" id="KW-0964">Secreted</keyword>
<dbReference type="PRINTS" id="PR00207">
    <property type="entry name" value="FLAGELLIN"/>
</dbReference>
<dbReference type="Pfam" id="PF00669">
    <property type="entry name" value="Flagellin_N"/>
    <property type="match status" value="1"/>
</dbReference>
<feature type="domain" description="Flagellin N-terminal" evidence="4">
    <location>
        <begin position="5"/>
        <end position="135"/>
    </location>
</feature>
<name>A0A4S4A8D0_9HYPH</name>
<keyword evidence="6" id="KW-0282">Flagellum</keyword>
<evidence type="ECO:0000256" key="3">
    <source>
        <dbReference type="RuleBase" id="RU362073"/>
    </source>
</evidence>
<evidence type="ECO:0000259" key="4">
    <source>
        <dbReference type="Pfam" id="PF00669"/>
    </source>
</evidence>
<comment type="subcellular location">
    <subcellularLocation>
        <location evidence="3">Secreted</location>
    </subcellularLocation>
    <subcellularLocation>
        <location evidence="3">Bacterial flagellum</location>
    </subcellularLocation>
</comment>
<dbReference type="Proteomes" id="UP000310754">
    <property type="component" value="Unassembled WGS sequence"/>
</dbReference>